<feature type="region of interest" description="Disordered" evidence="10">
    <location>
        <begin position="1"/>
        <end position="105"/>
    </location>
</feature>
<evidence type="ECO:0000256" key="8">
    <source>
        <dbReference type="ARBA" id="ARBA00046432"/>
    </source>
</evidence>
<keyword evidence="3" id="KW-0963">Cytoplasm</keyword>
<feature type="compositionally biased region" description="Basic and acidic residues" evidence="10">
    <location>
        <begin position="20"/>
        <end position="72"/>
    </location>
</feature>
<evidence type="ECO:0000256" key="6">
    <source>
        <dbReference type="ARBA" id="ARBA00044147"/>
    </source>
</evidence>
<sequence>MQQTQNAPEEGDNSEGRTMTADEKKKQREAKKMEKKQAKEQKGGLSKEERKKLFETNENNKRQERLKAKEEAENITTPTMPSNVTNNSTNPTTSQQTNASDQRLREENERLKKELLQRDKLYLDLKKKYQENRISSHLPEYQPPKQTEINTGKLHPQVIQLGIQYASGQITGCNARTLAMFTVLKQLVNDTEIPEDKQFSRCLDPLVSSVIDHLKQCRPMSVGMKNALRRFKYCLHQIDKESYIRTHQQRKEALSEYVDRYIEERISVPEKEIVKKGVNGIKDGDTILTYALSEVLEKMIIEAAQSKKISVIVVDSRPKNEGKELVKRLTRAGVKCSIVLVNAVTYVMKDVSKVFLGANSILSNGNVYSRVGTAVVAMTAKAFNIPVVVCCETYKFSAHSQLDSITTNELGDPYDLVDLSTTPQRHHTVNYLSSNEIGQLEVEGVTKFDDKETVYNMENFESIPNLHIVNLTYDLTPCHYVDMVLCEFGAIPPTSVSVILREYVDYQ</sequence>
<evidence type="ECO:0000256" key="4">
    <source>
        <dbReference type="ARBA" id="ARBA00022540"/>
    </source>
</evidence>
<evidence type="ECO:0000256" key="7">
    <source>
        <dbReference type="ARBA" id="ARBA00044356"/>
    </source>
</evidence>
<evidence type="ECO:0000256" key="2">
    <source>
        <dbReference type="ARBA" id="ARBA00007251"/>
    </source>
</evidence>
<dbReference type="EMBL" id="GG738906">
    <property type="protein sequence ID" value="EFC38588.1"/>
    <property type="molecule type" value="Genomic_DNA"/>
</dbReference>
<keyword evidence="5" id="KW-0648">Protein biosynthesis</keyword>
<evidence type="ECO:0000256" key="9">
    <source>
        <dbReference type="RuleBase" id="RU003814"/>
    </source>
</evidence>
<dbReference type="InterPro" id="IPR000649">
    <property type="entry name" value="IF-2B-related"/>
</dbReference>
<dbReference type="InterPro" id="IPR037171">
    <property type="entry name" value="NagB/RpiA_transferase-like"/>
</dbReference>
<comment type="similarity">
    <text evidence="2 9">Belongs to the eIF-2B alpha/beta/delta subunits family.</text>
</comment>
<dbReference type="RefSeq" id="XP_002671332.1">
    <property type="nucleotide sequence ID" value="XM_002671286.1"/>
</dbReference>
<dbReference type="VEuPathDB" id="AmoebaDB:NAEGRDRAFT_59484"/>
<evidence type="ECO:0000313" key="12">
    <source>
        <dbReference type="Proteomes" id="UP000006671"/>
    </source>
</evidence>
<dbReference type="GO" id="GO:0005829">
    <property type="term" value="C:cytosol"/>
    <property type="evidence" value="ECO:0007669"/>
    <property type="project" value="UniProtKB-SubCell"/>
</dbReference>
<evidence type="ECO:0000256" key="3">
    <source>
        <dbReference type="ARBA" id="ARBA00022490"/>
    </source>
</evidence>
<evidence type="ECO:0000256" key="10">
    <source>
        <dbReference type="SAM" id="MobiDB-lite"/>
    </source>
</evidence>
<comment type="subunit">
    <text evidence="8">Component of the translation initiation factor 2B (eIF2B) complex which is a heterodecamer of two sets of five different subunits: alpha, beta, gamma, delta and epsilon. Subunits alpha, beta and delta comprise a regulatory subcomplex and subunits epsilon and gamma comprise a catalytic subcomplex. Within the complex, the hexameric regulatory complex resides at the center, with the two heterodimeric catalytic subcomplexes bound on opposite sides.</text>
</comment>
<protein>
    <recommendedName>
        <fullName evidence="6">Translation initiation factor eIF2B subunit delta</fullName>
    </recommendedName>
    <alternativeName>
        <fullName evidence="7">eIF2B GDP-GTP exchange factor subunit delta</fullName>
    </alternativeName>
</protein>
<dbReference type="InterPro" id="IPR042529">
    <property type="entry name" value="IF_2B-like_C"/>
</dbReference>
<dbReference type="AlphaFoldDB" id="D2VX98"/>
<dbReference type="Pfam" id="PF01008">
    <property type="entry name" value="IF-2B"/>
    <property type="match status" value="1"/>
</dbReference>
<dbReference type="OrthoDB" id="10254737at2759"/>
<keyword evidence="12" id="KW-1185">Reference proteome</keyword>
<dbReference type="KEGG" id="ngr:NAEGRDRAFT_59484"/>
<keyword evidence="4" id="KW-0396">Initiation factor</keyword>
<dbReference type="Proteomes" id="UP000006671">
    <property type="component" value="Unassembled WGS sequence"/>
</dbReference>
<feature type="compositionally biased region" description="Low complexity" evidence="10">
    <location>
        <begin position="76"/>
        <end position="98"/>
    </location>
</feature>
<name>D2VX98_NAEGR</name>
<organism evidence="12">
    <name type="scientific">Naegleria gruberi</name>
    <name type="common">Amoeba</name>
    <dbReference type="NCBI Taxonomy" id="5762"/>
    <lineage>
        <taxon>Eukaryota</taxon>
        <taxon>Discoba</taxon>
        <taxon>Heterolobosea</taxon>
        <taxon>Tetramitia</taxon>
        <taxon>Eutetramitia</taxon>
        <taxon>Vahlkampfiidae</taxon>
        <taxon>Naegleria</taxon>
    </lineage>
</organism>
<accession>D2VX98</accession>
<dbReference type="PANTHER" id="PTHR10233:SF14">
    <property type="entry name" value="TRANSLATION INITIATION FACTOR EIF-2B SUBUNIT DELTA"/>
    <property type="match status" value="1"/>
</dbReference>
<dbReference type="GO" id="GO:0003743">
    <property type="term" value="F:translation initiation factor activity"/>
    <property type="evidence" value="ECO:0007669"/>
    <property type="project" value="UniProtKB-KW"/>
</dbReference>
<reference evidence="11 12" key="1">
    <citation type="journal article" date="2010" name="Cell">
        <title>The genome of Naegleria gruberi illuminates early eukaryotic versatility.</title>
        <authorList>
            <person name="Fritz-Laylin L.K."/>
            <person name="Prochnik S.E."/>
            <person name="Ginger M.L."/>
            <person name="Dacks J.B."/>
            <person name="Carpenter M.L."/>
            <person name="Field M.C."/>
            <person name="Kuo A."/>
            <person name="Paredez A."/>
            <person name="Chapman J."/>
            <person name="Pham J."/>
            <person name="Shu S."/>
            <person name="Neupane R."/>
            <person name="Cipriano M."/>
            <person name="Mancuso J."/>
            <person name="Tu H."/>
            <person name="Salamov A."/>
            <person name="Lindquist E."/>
            <person name="Shapiro H."/>
            <person name="Lucas S."/>
            <person name="Grigoriev I.V."/>
            <person name="Cande W.Z."/>
            <person name="Fulton C."/>
            <person name="Rokhsar D.S."/>
            <person name="Dawson S.C."/>
        </authorList>
    </citation>
    <scope>NUCLEOTIDE SEQUENCE [LARGE SCALE GENOMIC DNA]</scope>
    <source>
        <strain evidence="11 12">NEG-M</strain>
    </source>
</reference>
<evidence type="ECO:0000313" key="11">
    <source>
        <dbReference type="EMBL" id="EFC38588.1"/>
    </source>
</evidence>
<comment type="subcellular location">
    <subcellularLocation>
        <location evidence="1">Cytoplasm</location>
        <location evidence="1">Cytosol</location>
    </subcellularLocation>
</comment>
<dbReference type="GeneID" id="8858087"/>
<dbReference type="OMA" id="MRDYVIC"/>
<dbReference type="eggNOG" id="KOG1467">
    <property type="taxonomic scope" value="Eukaryota"/>
</dbReference>
<proteinExistence type="inferred from homology"/>
<dbReference type="InParanoid" id="D2VX98"/>
<dbReference type="Gene3D" id="3.40.50.10470">
    <property type="entry name" value="Translation initiation factor eif-2b, domain 2"/>
    <property type="match status" value="1"/>
</dbReference>
<evidence type="ECO:0000256" key="1">
    <source>
        <dbReference type="ARBA" id="ARBA00004514"/>
    </source>
</evidence>
<dbReference type="PANTHER" id="PTHR10233">
    <property type="entry name" value="TRANSLATION INITIATION FACTOR EIF-2B"/>
    <property type="match status" value="1"/>
</dbReference>
<gene>
    <name evidence="11" type="ORF">NAEGRDRAFT_59484</name>
</gene>
<dbReference type="SUPFAM" id="SSF100950">
    <property type="entry name" value="NagB/RpiA/CoA transferase-like"/>
    <property type="match status" value="1"/>
</dbReference>
<evidence type="ECO:0000256" key="5">
    <source>
        <dbReference type="ARBA" id="ARBA00022917"/>
    </source>
</evidence>
<dbReference type="STRING" id="5762.D2VX98"/>
<dbReference type="FunCoup" id="D2VX98">
    <property type="interactions" value="442"/>
</dbReference>